<dbReference type="EnsemblPlants" id="TuG1812G0700004889.01.T01">
    <property type="protein sequence ID" value="TuG1812G0700004889.01.T01.cds241589"/>
    <property type="gene ID" value="TuG1812G0700004889.01"/>
</dbReference>
<accession>A0A8R7VBK0</accession>
<sequence length="66" mass="7710">MILMPIVHGTNNYFCNKVLIHAYDHIMKLYSASTHVSTLICLTGSFFLSTRYVKAAWRHYGRHQHD</sequence>
<evidence type="ECO:0000313" key="2">
    <source>
        <dbReference type="Proteomes" id="UP000015106"/>
    </source>
</evidence>
<evidence type="ECO:0000313" key="1">
    <source>
        <dbReference type="EnsemblPlants" id="TuG1812G0700004888.01.T01.cds293313"/>
    </source>
</evidence>
<reference evidence="2" key="1">
    <citation type="journal article" date="2013" name="Nature">
        <title>Draft genome of the wheat A-genome progenitor Triticum urartu.</title>
        <authorList>
            <person name="Ling H.Q."/>
            <person name="Zhao S."/>
            <person name="Liu D."/>
            <person name="Wang J."/>
            <person name="Sun H."/>
            <person name="Zhang C."/>
            <person name="Fan H."/>
            <person name="Li D."/>
            <person name="Dong L."/>
            <person name="Tao Y."/>
            <person name="Gao C."/>
            <person name="Wu H."/>
            <person name="Li Y."/>
            <person name="Cui Y."/>
            <person name="Guo X."/>
            <person name="Zheng S."/>
            <person name="Wang B."/>
            <person name="Yu K."/>
            <person name="Liang Q."/>
            <person name="Yang W."/>
            <person name="Lou X."/>
            <person name="Chen J."/>
            <person name="Feng M."/>
            <person name="Jian J."/>
            <person name="Zhang X."/>
            <person name="Luo G."/>
            <person name="Jiang Y."/>
            <person name="Liu J."/>
            <person name="Wang Z."/>
            <person name="Sha Y."/>
            <person name="Zhang B."/>
            <person name="Wu H."/>
            <person name="Tang D."/>
            <person name="Shen Q."/>
            <person name="Xue P."/>
            <person name="Zou S."/>
            <person name="Wang X."/>
            <person name="Liu X."/>
            <person name="Wang F."/>
            <person name="Yang Y."/>
            <person name="An X."/>
            <person name="Dong Z."/>
            <person name="Zhang K."/>
            <person name="Zhang X."/>
            <person name="Luo M.C."/>
            <person name="Dvorak J."/>
            <person name="Tong Y."/>
            <person name="Wang J."/>
            <person name="Yang H."/>
            <person name="Li Z."/>
            <person name="Wang D."/>
            <person name="Zhang A."/>
            <person name="Wang J."/>
        </authorList>
    </citation>
    <scope>NUCLEOTIDE SEQUENCE</scope>
    <source>
        <strain evidence="2">cv. G1812</strain>
    </source>
</reference>
<dbReference type="Gramene" id="TuG1812G0700004889.01.T01">
    <property type="protein sequence ID" value="TuG1812G0700004889.01.T01.cds241589"/>
    <property type="gene ID" value="TuG1812G0700004889.01"/>
</dbReference>
<reference evidence="1" key="2">
    <citation type="submission" date="2018-03" db="EMBL/GenBank/DDBJ databases">
        <title>The Triticum urartu genome reveals the dynamic nature of wheat genome evolution.</title>
        <authorList>
            <person name="Ling H."/>
            <person name="Ma B."/>
            <person name="Shi X."/>
            <person name="Liu H."/>
            <person name="Dong L."/>
            <person name="Sun H."/>
            <person name="Cao Y."/>
            <person name="Gao Q."/>
            <person name="Zheng S."/>
            <person name="Li Y."/>
            <person name="Yu Y."/>
            <person name="Du H."/>
            <person name="Qi M."/>
            <person name="Li Y."/>
            <person name="Yu H."/>
            <person name="Cui Y."/>
            <person name="Wang N."/>
            <person name="Chen C."/>
            <person name="Wu H."/>
            <person name="Zhao Y."/>
            <person name="Zhang J."/>
            <person name="Li Y."/>
            <person name="Zhou W."/>
            <person name="Zhang B."/>
            <person name="Hu W."/>
            <person name="Eijk M."/>
            <person name="Tang J."/>
            <person name="Witsenboer H."/>
            <person name="Zhao S."/>
            <person name="Li Z."/>
            <person name="Zhang A."/>
            <person name="Wang D."/>
            <person name="Liang C."/>
        </authorList>
    </citation>
    <scope>NUCLEOTIDE SEQUENCE [LARGE SCALE GENOMIC DNA]</scope>
    <source>
        <strain evidence="1">cv. G1812</strain>
    </source>
</reference>
<dbReference type="Gramene" id="TuG1812G0700004888.01.T01">
    <property type="protein sequence ID" value="TuG1812G0700004888.01.T01.cds293313"/>
    <property type="gene ID" value="TuG1812G0700004888.01"/>
</dbReference>
<reference evidence="1" key="3">
    <citation type="submission" date="2022-06" db="UniProtKB">
        <authorList>
            <consortium name="EnsemblPlants"/>
        </authorList>
    </citation>
    <scope>IDENTIFICATION</scope>
</reference>
<keyword evidence="2" id="KW-1185">Reference proteome</keyword>
<proteinExistence type="predicted"/>
<dbReference type="EnsemblPlants" id="TuG1812G0700004888.01.T01">
    <property type="protein sequence ID" value="TuG1812G0700004888.01.T01.cds293313"/>
    <property type="gene ID" value="TuG1812G0700004888.01"/>
</dbReference>
<organism evidence="1 2">
    <name type="scientific">Triticum urartu</name>
    <name type="common">Red wild einkorn</name>
    <name type="synonym">Crithodium urartu</name>
    <dbReference type="NCBI Taxonomy" id="4572"/>
    <lineage>
        <taxon>Eukaryota</taxon>
        <taxon>Viridiplantae</taxon>
        <taxon>Streptophyta</taxon>
        <taxon>Embryophyta</taxon>
        <taxon>Tracheophyta</taxon>
        <taxon>Spermatophyta</taxon>
        <taxon>Magnoliopsida</taxon>
        <taxon>Liliopsida</taxon>
        <taxon>Poales</taxon>
        <taxon>Poaceae</taxon>
        <taxon>BOP clade</taxon>
        <taxon>Pooideae</taxon>
        <taxon>Triticodae</taxon>
        <taxon>Triticeae</taxon>
        <taxon>Triticinae</taxon>
        <taxon>Triticum</taxon>
    </lineage>
</organism>
<protein>
    <submittedName>
        <fullName evidence="1">Uncharacterized protein</fullName>
    </submittedName>
</protein>
<name>A0A8R7VBK0_TRIUA</name>
<dbReference type="Proteomes" id="UP000015106">
    <property type="component" value="Chromosome 7"/>
</dbReference>
<dbReference type="AlphaFoldDB" id="A0A8R7VBK0"/>